<feature type="domain" description="No apical meristem-associated C-terminal" evidence="2">
    <location>
        <begin position="39"/>
        <end position="170"/>
    </location>
</feature>
<accession>A0A6P6UAR4</accession>
<feature type="compositionally biased region" description="Polar residues" evidence="1">
    <location>
        <begin position="76"/>
        <end position="85"/>
    </location>
</feature>
<keyword evidence="3" id="KW-1185">Reference proteome</keyword>
<dbReference type="GeneID" id="113709025"/>
<dbReference type="PANTHER" id="PTHR45023">
    <property type="match status" value="1"/>
</dbReference>
<proteinExistence type="predicted"/>
<dbReference type="RefSeq" id="XP_027087578.1">
    <property type="nucleotide sequence ID" value="XM_027231777.1"/>
</dbReference>
<dbReference type="PANTHER" id="PTHR45023:SF4">
    <property type="entry name" value="GLYCINE-RICH PROTEIN-RELATED"/>
    <property type="match status" value="1"/>
</dbReference>
<sequence length="188" mass="22123">MVNEFNQCYNKLVGEHYSGWNDDQIKQHARELFHQNKNKHFVYEHVWVMLKIDPKWKANTPMQRSSKKVRTDESGAYTSSSNVDSSFDIDDSEVRPLGQKAAKKEKRKEKSKTNEQDVDGELNQIRRMLKKHKEEKLQAMENLANKLDNYNFGSDYEILLKDTPGMSEQQLKIHEQMCSILKVKYNIP</sequence>
<dbReference type="AlphaFoldDB" id="A0A6P6UAR4"/>
<reference evidence="3" key="1">
    <citation type="journal article" date="2025" name="Foods">
        <title>Unveiling the Microbial Signatures of Arabica Coffee Cherries: Insights into Ripeness Specific Diversity, Functional Traits, and Implications for Quality and Safety.</title>
        <authorList>
            <consortium name="RefSeq"/>
            <person name="Tenea G.N."/>
            <person name="Cifuentes V."/>
            <person name="Reyes P."/>
            <person name="Cevallos-Vallejos M."/>
        </authorList>
    </citation>
    <scope>NUCLEOTIDE SEQUENCE [LARGE SCALE GENOMIC DNA]</scope>
</reference>
<name>A0A6P6UAR4_COFAR</name>
<reference evidence="4" key="2">
    <citation type="submission" date="2025-08" db="UniProtKB">
        <authorList>
            <consortium name="RefSeq"/>
        </authorList>
    </citation>
    <scope>IDENTIFICATION</scope>
    <source>
        <tissue evidence="4">Leaves</tissue>
    </source>
</reference>
<protein>
    <submittedName>
        <fullName evidence="4">Glutathione S-transferase T2-like</fullName>
    </submittedName>
</protein>
<dbReference type="InterPro" id="IPR029466">
    <property type="entry name" value="NAM-associated_C"/>
</dbReference>
<evidence type="ECO:0000313" key="3">
    <source>
        <dbReference type="Proteomes" id="UP001652660"/>
    </source>
</evidence>
<dbReference type="Proteomes" id="UP001652660">
    <property type="component" value="Chromosome 9c"/>
</dbReference>
<dbReference type="OrthoDB" id="1418084at2759"/>
<evidence type="ECO:0000256" key="1">
    <source>
        <dbReference type="SAM" id="MobiDB-lite"/>
    </source>
</evidence>
<dbReference type="Pfam" id="PF14303">
    <property type="entry name" value="NAM-associated"/>
    <property type="match status" value="1"/>
</dbReference>
<feature type="compositionally biased region" description="Basic residues" evidence="1">
    <location>
        <begin position="101"/>
        <end position="110"/>
    </location>
</feature>
<organism evidence="3 4">
    <name type="scientific">Coffea arabica</name>
    <name type="common">Arabian coffee</name>
    <dbReference type="NCBI Taxonomy" id="13443"/>
    <lineage>
        <taxon>Eukaryota</taxon>
        <taxon>Viridiplantae</taxon>
        <taxon>Streptophyta</taxon>
        <taxon>Embryophyta</taxon>
        <taxon>Tracheophyta</taxon>
        <taxon>Spermatophyta</taxon>
        <taxon>Magnoliopsida</taxon>
        <taxon>eudicotyledons</taxon>
        <taxon>Gunneridae</taxon>
        <taxon>Pentapetalae</taxon>
        <taxon>asterids</taxon>
        <taxon>lamiids</taxon>
        <taxon>Gentianales</taxon>
        <taxon>Rubiaceae</taxon>
        <taxon>Ixoroideae</taxon>
        <taxon>Gardenieae complex</taxon>
        <taxon>Bertiereae - Coffeeae clade</taxon>
        <taxon>Coffeeae</taxon>
        <taxon>Coffea</taxon>
    </lineage>
</organism>
<feature type="region of interest" description="Disordered" evidence="1">
    <location>
        <begin position="59"/>
        <end position="123"/>
    </location>
</feature>
<evidence type="ECO:0000313" key="4">
    <source>
        <dbReference type="RefSeq" id="XP_027087578.1"/>
    </source>
</evidence>
<evidence type="ECO:0000259" key="2">
    <source>
        <dbReference type="Pfam" id="PF14303"/>
    </source>
</evidence>
<gene>
    <name evidence="4" type="primary">LOC113709025</name>
</gene>